<gene>
    <name evidence="1" type="ORF">ONB1V03_LOCUS22176</name>
</gene>
<sequence length="81" mass="9322">MLHIYGAVGRYHCWQPKRFSIQLHQPTVGFRLLHGAHGLQSHSDASLPVLITTVFIGRHQRLLHRQLRHRHQCLAAGDMGR</sequence>
<accession>A0A7R9MSC2</accession>
<evidence type="ECO:0000313" key="2">
    <source>
        <dbReference type="Proteomes" id="UP000728032"/>
    </source>
</evidence>
<dbReference type="EMBL" id="CAJPVJ010047687">
    <property type="protein sequence ID" value="CAG2182755.1"/>
    <property type="molecule type" value="Genomic_DNA"/>
</dbReference>
<name>A0A7R9MSC2_9ACAR</name>
<protein>
    <submittedName>
        <fullName evidence="1">Uncharacterized protein</fullName>
    </submittedName>
</protein>
<dbReference type="AlphaFoldDB" id="A0A7R9MSC2"/>
<dbReference type="Proteomes" id="UP000728032">
    <property type="component" value="Unassembled WGS sequence"/>
</dbReference>
<proteinExistence type="predicted"/>
<reference evidence="1" key="1">
    <citation type="submission" date="2020-11" db="EMBL/GenBank/DDBJ databases">
        <authorList>
            <person name="Tran Van P."/>
        </authorList>
    </citation>
    <scope>NUCLEOTIDE SEQUENCE</scope>
</reference>
<dbReference type="EMBL" id="OC962512">
    <property type="protein sequence ID" value="CAD7665619.1"/>
    <property type="molecule type" value="Genomic_DNA"/>
</dbReference>
<organism evidence="1">
    <name type="scientific">Oppiella nova</name>
    <dbReference type="NCBI Taxonomy" id="334625"/>
    <lineage>
        <taxon>Eukaryota</taxon>
        <taxon>Metazoa</taxon>
        <taxon>Ecdysozoa</taxon>
        <taxon>Arthropoda</taxon>
        <taxon>Chelicerata</taxon>
        <taxon>Arachnida</taxon>
        <taxon>Acari</taxon>
        <taxon>Acariformes</taxon>
        <taxon>Sarcoptiformes</taxon>
        <taxon>Oribatida</taxon>
        <taxon>Brachypylina</taxon>
        <taxon>Oppioidea</taxon>
        <taxon>Oppiidae</taxon>
        <taxon>Oppiella</taxon>
    </lineage>
</organism>
<keyword evidence="2" id="KW-1185">Reference proteome</keyword>
<evidence type="ECO:0000313" key="1">
    <source>
        <dbReference type="EMBL" id="CAD7665619.1"/>
    </source>
</evidence>